<feature type="transmembrane region" description="Helical" evidence="1">
    <location>
        <begin position="176"/>
        <end position="198"/>
    </location>
</feature>
<evidence type="ECO:0000313" key="2">
    <source>
        <dbReference type="EMBL" id="CAD8855554.1"/>
    </source>
</evidence>
<name>A0A7S1AJG8_NOCSC</name>
<feature type="transmembrane region" description="Helical" evidence="1">
    <location>
        <begin position="109"/>
        <end position="127"/>
    </location>
</feature>
<sequence>MEVNVWLVILVQSALIPFLQFGSAVLPSNFAARKTCHAGSGALMLLLDSKDVVARCFVYLVVVTSLAMTWRCVPKRVENFRFGKDYDWGITCYLVIVGFWFYMQLPVRVLAPLFFADPAGAIVGKFFSKRGLNVVWWENKTVAGTAAVALFAYLSVDVPDATARALMAVLCALAEAFGGQTFDNAVIAVVIIGGWFFYQA</sequence>
<reference evidence="2" key="1">
    <citation type="submission" date="2021-01" db="EMBL/GenBank/DDBJ databases">
        <authorList>
            <person name="Corre E."/>
            <person name="Pelletier E."/>
            <person name="Niang G."/>
            <person name="Scheremetjew M."/>
            <person name="Finn R."/>
            <person name="Kale V."/>
            <person name="Holt S."/>
            <person name="Cochrane G."/>
            <person name="Meng A."/>
            <person name="Brown T."/>
            <person name="Cohen L."/>
        </authorList>
    </citation>
    <scope>NUCLEOTIDE SEQUENCE</scope>
</reference>
<proteinExistence type="predicted"/>
<feature type="transmembrane region" description="Helical" evidence="1">
    <location>
        <begin position="85"/>
        <end position="103"/>
    </location>
</feature>
<protein>
    <recommendedName>
        <fullName evidence="3">Phosphatidate cytidylyltransferase</fullName>
    </recommendedName>
</protein>
<dbReference type="AlphaFoldDB" id="A0A7S1AJG8"/>
<dbReference type="EMBL" id="HBFQ01042293">
    <property type="protein sequence ID" value="CAD8855554.1"/>
    <property type="molecule type" value="Transcribed_RNA"/>
</dbReference>
<keyword evidence="1" id="KW-0812">Transmembrane</keyword>
<feature type="transmembrane region" description="Helical" evidence="1">
    <location>
        <begin position="139"/>
        <end position="156"/>
    </location>
</feature>
<gene>
    <name evidence="2" type="ORF">NSCI0253_LOCUS29906</name>
</gene>
<evidence type="ECO:0008006" key="3">
    <source>
        <dbReference type="Google" id="ProtNLM"/>
    </source>
</evidence>
<evidence type="ECO:0000256" key="1">
    <source>
        <dbReference type="SAM" id="Phobius"/>
    </source>
</evidence>
<accession>A0A7S1AJG8</accession>
<keyword evidence="1" id="KW-1133">Transmembrane helix</keyword>
<organism evidence="2">
    <name type="scientific">Noctiluca scintillans</name>
    <name type="common">Sea sparkle</name>
    <name type="synonym">Red tide dinoflagellate</name>
    <dbReference type="NCBI Taxonomy" id="2966"/>
    <lineage>
        <taxon>Eukaryota</taxon>
        <taxon>Sar</taxon>
        <taxon>Alveolata</taxon>
        <taxon>Dinophyceae</taxon>
        <taxon>Noctilucales</taxon>
        <taxon>Noctilucaceae</taxon>
        <taxon>Noctiluca</taxon>
    </lineage>
</organism>
<keyword evidence="1" id="KW-0472">Membrane</keyword>
<feature type="transmembrane region" description="Helical" evidence="1">
    <location>
        <begin position="52"/>
        <end position="73"/>
    </location>
</feature>